<sequence length="601" mass="69633">MTYVSVQTQIYSPQGWDLSDIYKSFDEPKFEQDLTGLQQKVAEFQHHYRGQVSQLTPEEMARCLQQLEVLSEQYSYLDTFANLVFCANTRSSEAKQFFNDTKLALTRIYNQLLFFNLELQDLDTTQFDELQASSALQQYNHYLNRIAQFRPHRLPEEAERTRNRDMLTGRFAFVQLYSVHRGEQDYEPVATPDDKQVETPAQLEALLFHSDGDVRYEAYCSLHQEMERHNGLYGFILNAICQDHRIESQMRGYPSTFHKQLLAADVPESVFRLIMDGVSDRIDLFQRYYQLKGQAIGQKIRTCDLNTPWTADDPLLKLDYKTGVQTLLNALKPFDVFYANRASDFFSKRWVDTKVRPGKASGVFSFPTFAKHSYLSLCYTEDYHSLFTLAHQVGRGLQFSRTRDRQTYFNTQPPLLLREVASIFNKLLLFDYLLKEAADDPLRKQAVLTRMLEDQFNLLFYQSTISRLELALHERAAQGSFDHSFVNEQWLEFYRQLCGDAVEVLPEHQYDWAGMSHIFTQPFSSYQYAAASIVSLACYQQYQAVGKDFIPSYFDFLAAGSSMNPVEALRQTVGVDLEDPATVNGAFYYVEGLIDQLQAML</sequence>
<evidence type="ECO:0000313" key="9">
    <source>
        <dbReference type="EMBL" id="AFZ21245.1"/>
    </source>
</evidence>
<dbReference type="EMBL" id="CP003630">
    <property type="protein sequence ID" value="AFZ21245.1"/>
    <property type="molecule type" value="Genomic_DNA"/>
</dbReference>
<dbReference type="GO" id="GO:0006508">
    <property type="term" value="P:proteolysis"/>
    <property type="evidence" value="ECO:0007669"/>
    <property type="project" value="UniProtKB-KW"/>
</dbReference>
<name>K9WLG0_9CYAN</name>
<accession>K9WLG0</accession>
<dbReference type="OrthoDB" id="9766487at2"/>
<organism evidence="9 10">
    <name type="scientific">Allocoleopsis franciscana PCC 7113</name>
    <dbReference type="NCBI Taxonomy" id="1173027"/>
    <lineage>
        <taxon>Bacteria</taxon>
        <taxon>Bacillati</taxon>
        <taxon>Cyanobacteriota</taxon>
        <taxon>Cyanophyceae</taxon>
        <taxon>Coleofasciculales</taxon>
        <taxon>Coleofasciculaceae</taxon>
        <taxon>Allocoleopsis</taxon>
        <taxon>Allocoleopsis franciscana</taxon>
    </lineage>
</organism>
<dbReference type="GO" id="GO:0046872">
    <property type="term" value="F:metal ion binding"/>
    <property type="evidence" value="ECO:0007669"/>
    <property type="project" value="UniProtKB-UniRule"/>
</dbReference>
<dbReference type="Pfam" id="PF08439">
    <property type="entry name" value="Peptidase_M3_N"/>
    <property type="match status" value="1"/>
</dbReference>
<proteinExistence type="inferred from homology"/>
<dbReference type="Gene3D" id="1.20.140.70">
    <property type="entry name" value="Oligopeptidase f, N-terminal domain"/>
    <property type="match status" value="1"/>
</dbReference>
<evidence type="ECO:0000256" key="5">
    <source>
        <dbReference type="ARBA" id="ARBA00023049"/>
    </source>
</evidence>
<dbReference type="STRING" id="1173027.Mic7113_5613"/>
<keyword evidence="2 6" id="KW-0479">Metal-binding</keyword>
<protein>
    <submittedName>
        <fullName evidence="9">Oligoendopeptidase F</fullName>
    </submittedName>
</protein>
<dbReference type="InterPro" id="IPR042088">
    <property type="entry name" value="OligoPept_F_C"/>
</dbReference>
<keyword evidence="10" id="KW-1185">Reference proteome</keyword>
<dbReference type="GO" id="GO:0004222">
    <property type="term" value="F:metalloendopeptidase activity"/>
    <property type="evidence" value="ECO:0007669"/>
    <property type="project" value="InterPro"/>
</dbReference>
<keyword evidence="1 6" id="KW-0645">Protease</keyword>
<dbReference type="AlphaFoldDB" id="K9WLG0"/>
<dbReference type="KEGG" id="mic:Mic7113_5613"/>
<dbReference type="InterPro" id="IPR013647">
    <property type="entry name" value="OligopepF_N_dom"/>
</dbReference>
<dbReference type="RefSeq" id="WP_015185378.1">
    <property type="nucleotide sequence ID" value="NC_019738.1"/>
</dbReference>
<comment type="similarity">
    <text evidence="6">Belongs to the peptidase M3 family.</text>
</comment>
<gene>
    <name evidence="9" type="ORF">Mic7113_5613</name>
</gene>
<keyword evidence="3 6" id="KW-0378">Hydrolase</keyword>
<keyword evidence="4 6" id="KW-0862">Zinc</keyword>
<dbReference type="Gene3D" id="1.10.1370.20">
    <property type="entry name" value="Oligoendopeptidase f, C-terminal domain"/>
    <property type="match status" value="1"/>
</dbReference>
<reference evidence="9 10" key="1">
    <citation type="submission" date="2012-06" db="EMBL/GenBank/DDBJ databases">
        <title>Finished chromosome of genome of Microcoleus sp. PCC 7113.</title>
        <authorList>
            <consortium name="US DOE Joint Genome Institute"/>
            <person name="Gugger M."/>
            <person name="Coursin T."/>
            <person name="Rippka R."/>
            <person name="Tandeau De Marsac N."/>
            <person name="Huntemann M."/>
            <person name="Wei C.-L."/>
            <person name="Han J."/>
            <person name="Detter J.C."/>
            <person name="Han C."/>
            <person name="Tapia R."/>
            <person name="Chen A."/>
            <person name="Kyrpides N."/>
            <person name="Mavromatis K."/>
            <person name="Markowitz V."/>
            <person name="Szeto E."/>
            <person name="Ivanova N."/>
            <person name="Pagani I."/>
            <person name="Pati A."/>
            <person name="Goodwin L."/>
            <person name="Nordberg H.P."/>
            <person name="Cantor M.N."/>
            <person name="Hua S.X."/>
            <person name="Woyke T."/>
            <person name="Kerfeld C.A."/>
        </authorList>
    </citation>
    <scope>NUCLEOTIDE SEQUENCE [LARGE SCALE GENOMIC DNA]</scope>
    <source>
        <strain evidence="9 10">PCC 7113</strain>
    </source>
</reference>
<dbReference type="Pfam" id="PF01432">
    <property type="entry name" value="Peptidase_M3"/>
    <property type="match status" value="1"/>
</dbReference>
<feature type="domain" description="Peptidase M3A/M3B catalytic" evidence="7">
    <location>
        <begin position="331"/>
        <end position="574"/>
    </location>
</feature>
<dbReference type="Proteomes" id="UP000010471">
    <property type="component" value="Chromosome"/>
</dbReference>
<dbReference type="HOGENOM" id="CLU_021290_3_0_3"/>
<evidence type="ECO:0000313" key="10">
    <source>
        <dbReference type="Proteomes" id="UP000010471"/>
    </source>
</evidence>
<evidence type="ECO:0000259" key="7">
    <source>
        <dbReference type="Pfam" id="PF01432"/>
    </source>
</evidence>
<comment type="cofactor">
    <cofactor evidence="6">
        <name>Zn(2+)</name>
        <dbReference type="ChEBI" id="CHEBI:29105"/>
    </cofactor>
    <text evidence="6">Binds 1 zinc ion.</text>
</comment>
<evidence type="ECO:0000256" key="2">
    <source>
        <dbReference type="ARBA" id="ARBA00022723"/>
    </source>
</evidence>
<evidence type="ECO:0000256" key="6">
    <source>
        <dbReference type="RuleBase" id="RU003435"/>
    </source>
</evidence>
<evidence type="ECO:0000256" key="1">
    <source>
        <dbReference type="ARBA" id="ARBA00022670"/>
    </source>
</evidence>
<evidence type="ECO:0000259" key="8">
    <source>
        <dbReference type="Pfam" id="PF08439"/>
    </source>
</evidence>
<dbReference type="InterPro" id="IPR001567">
    <property type="entry name" value="Pept_M3A_M3B_dom"/>
</dbReference>
<feature type="domain" description="Oligopeptidase F N-terminal" evidence="8">
    <location>
        <begin position="118"/>
        <end position="160"/>
    </location>
</feature>
<dbReference type="eggNOG" id="COG1164">
    <property type="taxonomic scope" value="Bacteria"/>
</dbReference>
<evidence type="ECO:0000256" key="3">
    <source>
        <dbReference type="ARBA" id="ARBA00022801"/>
    </source>
</evidence>
<dbReference type="SUPFAM" id="SSF55486">
    <property type="entry name" value="Metalloproteases ('zincins'), catalytic domain"/>
    <property type="match status" value="1"/>
</dbReference>
<keyword evidence="5 6" id="KW-0482">Metalloprotease</keyword>
<evidence type="ECO:0000256" key="4">
    <source>
        <dbReference type="ARBA" id="ARBA00022833"/>
    </source>
</evidence>